<sequence length="125" mass="13575">MSDTEMNMGDTASEAQADSFDDNGAAVEGRSRLVDDSMSSGAENETHDEDDDSEDEEALVEIDPKAILPVKIRPNAGKVNYASQEAYEKAGLTPADVEKEELEDDGEFVSLEDVEEEHTGDTMQT</sequence>
<reference evidence="2 3" key="1">
    <citation type="submission" date="2014-04" db="EMBL/GenBank/DDBJ databases">
        <authorList>
            <consortium name="DOE Joint Genome Institute"/>
            <person name="Kuo A."/>
            <person name="Zuccaro A."/>
            <person name="Kohler A."/>
            <person name="Nagy L.G."/>
            <person name="Floudas D."/>
            <person name="Copeland A."/>
            <person name="Barry K.W."/>
            <person name="Cichocki N."/>
            <person name="Veneault-Fourrey C."/>
            <person name="LaButti K."/>
            <person name="Lindquist E.A."/>
            <person name="Lipzen A."/>
            <person name="Lundell T."/>
            <person name="Morin E."/>
            <person name="Murat C."/>
            <person name="Sun H."/>
            <person name="Tunlid A."/>
            <person name="Henrissat B."/>
            <person name="Grigoriev I.V."/>
            <person name="Hibbett D.S."/>
            <person name="Martin F."/>
            <person name="Nordberg H.P."/>
            <person name="Cantor M.N."/>
            <person name="Hua S.X."/>
        </authorList>
    </citation>
    <scope>NUCLEOTIDE SEQUENCE [LARGE SCALE GENOMIC DNA]</scope>
    <source>
        <strain evidence="2 3">MAFF 305830</strain>
    </source>
</reference>
<dbReference type="EMBL" id="KN824282">
    <property type="protein sequence ID" value="KIM31401.1"/>
    <property type="molecule type" value="Genomic_DNA"/>
</dbReference>
<dbReference type="HOGENOM" id="CLU_1994011_0_0_1"/>
<accession>A0A0C3BIR0</accession>
<proteinExistence type="predicted"/>
<protein>
    <recommendedName>
        <fullName evidence="4">Histone chaperone domain-containing protein</fullName>
    </recommendedName>
</protein>
<dbReference type="AlphaFoldDB" id="A0A0C3BIR0"/>
<keyword evidence="3" id="KW-1185">Reference proteome</keyword>
<dbReference type="Proteomes" id="UP000054097">
    <property type="component" value="Unassembled WGS sequence"/>
</dbReference>
<evidence type="ECO:0000313" key="3">
    <source>
        <dbReference type="Proteomes" id="UP000054097"/>
    </source>
</evidence>
<evidence type="ECO:0000256" key="1">
    <source>
        <dbReference type="SAM" id="MobiDB-lite"/>
    </source>
</evidence>
<gene>
    <name evidence="2" type="ORF">M408DRAFT_21444</name>
</gene>
<feature type="region of interest" description="Disordered" evidence="1">
    <location>
        <begin position="91"/>
        <end position="125"/>
    </location>
</feature>
<reference evidence="3" key="2">
    <citation type="submission" date="2015-01" db="EMBL/GenBank/DDBJ databases">
        <title>Evolutionary Origins and Diversification of the Mycorrhizal Mutualists.</title>
        <authorList>
            <consortium name="DOE Joint Genome Institute"/>
            <consortium name="Mycorrhizal Genomics Consortium"/>
            <person name="Kohler A."/>
            <person name="Kuo A."/>
            <person name="Nagy L.G."/>
            <person name="Floudas D."/>
            <person name="Copeland A."/>
            <person name="Barry K.W."/>
            <person name="Cichocki N."/>
            <person name="Veneault-Fourrey C."/>
            <person name="LaButti K."/>
            <person name="Lindquist E.A."/>
            <person name="Lipzen A."/>
            <person name="Lundell T."/>
            <person name="Morin E."/>
            <person name="Murat C."/>
            <person name="Riley R."/>
            <person name="Ohm R."/>
            <person name="Sun H."/>
            <person name="Tunlid A."/>
            <person name="Henrissat B."/>
            <person name="Grigoriev I.V."/>
            <person name="Hibbett D.S."/>
            <person name="Martin F."/>
        </authorList>
    </citation>
    <scope>NUCLEOTIDE SEQUENCE [LARGE SCALE GENOMIC DNA]</scope>
    <source>
        <strain evidence="3">MAFF 305830</strain>
    </source>
</reference>
<feature type="compositionally biased region" description="Acidic residues" evidence="1">
    <location>
        <begin position="46"/>
        <end position="60"/>
    </location>
</feature>
<evidence type="ECO:0000313" key="2">
    <source>
        <dbReference type="EMBL" id="KIM31401.1"/>
    </source>
</evidence>
<dbReference type="OrthoDB" id="3364766at2759"/>
<feature type="compositionally biased region" description="Acidic residues" evidence="1">
    <location>
        <begin position="98"/>
        <end position="118"/>
    </location>
</feature>
<evidence type="ECO:0008006" key="4">
    <source>
        <dbReference type="Google" id="ProtNLM"/>
    </source>
</evidence>
<name>A0A0C3BIR0_SERVB</name>
<dbReference type="STRING" id="933852.A0A0C3BIR0"/>
<feature type="region of interest" description="Disordered" evidence="1">
    <location>
        <begin position="1"/>
        <end position="63"/>
    </location>
</feature>
<organism evidence="2 3">
    <name type="scientific">Serendipita vermifera MAFF 305830</name>
    <dbReference type="NCBI Taxonomy" id="933852"/>
    <lineage>
        <taxon>Eukaryota</taxon>
        <taxon>Fungi</taxon>
        <taxon>Dikarya</taxon>
        <taxon>Basidiomycota</taxon>
        <taxon>Agaricomycotina</taxon>
        <taxon>Agaricomycetes</taxon>
        <taxon>Sebacinales</taxon>
        <taxon>Serendipitaceae</taxon>
        <taxon>Serendipita</taxon>
    </lineage>
</organism>